<organism evidence="2 3">
    <name type="scientific">Melipona bicolor</name>
    <dbReference type="NCBI Taxonomy" id="60889"/>
    <lineage>
        <taxon>Eukaryota</taxon>
        <taxon>Metazoa</taxon>
        <taxon>Ecdysozoa</taxon>
        <taxon>Arthropoda</taxon>
        <taxon>Hexapoda</taxon>
        <taxon>Insecta</taxon>
        <taxon>Pterygota</taxon>
        <taxon>Neoptera</taxon>
        <taxon>Endopterygota</taxon>
        <taxon>Hymenoptera</taxon>
        <taxon>Apocrita</taxon>
        <taxon>Aculeata</taxon>
        <taxon>Apoidea</taxon>
        <taxon>Anthophila</taxon>
        <taxon>Apidae</taxon>
        <taxon>Melipona</taxon>
    </lineage>
</organism>
<feature type="region of interest" description="Disordered" evidence="1">
    <location>
        <begin position="203"/>
        <end position="283"/>
    </location>
</feature>
<keyword evidence="3" id="KW-1185">Reference proteome</keyword>
<evidence type="ECO:0000256" key="1">
    <source>
        <dbReference type="SAM" id="MobiDB-lite"/>
    </source>
</evidence>
<feature type="compositionally biased region" description="Basic and acidic residues" evidence="1">
    <location>
        <begin position="226"/>
        <end position="271"/>
    </location>
</feature>
<reference evidence="2" key="1">
    <citation type="submission" date="2021-10" db="EMBL/GenBank/DDBJ databases">
        <title>Melipona bicolor Genome sequencing and assembly.</title>
        <authorList>
            <person name="Araujo N.S."/>
            <person name="Arias M.C."/>
        </authorList>
    </citation>
    <scope>NUCLEOTIDE SEQUENCE</scope>
    <source>
        <strain evidence="2">USP_2M_L1-L4_2017</strain>
        <tissue evidence="2">Whole body</tissue>
    </source>
</reference>
<dbReference type="EMBL" id="JAHYIQ010000003">
    <property type="protein sequence ID" value="KAK1134114.1"/>
    <property type="molecule type" value="Genomic_DNA"/>
</dbReference>
<evidence type="ECO:0000313" key="3">
    <source>
        <dbReference type="Proteomes" id="UP001177670"/>
    </source>
</evidence>
<protein>
    <submittedName>
        <fullName evidence="2">Uncharacterized protein</fullName>
    </submittedName>
</protein>
<evidence type="ECO:0000313" key="2">
    <source>
        <dbReference type="EMBL" id="KAK1134114.1"/>
    </source>
</evidence>
<sequence>RRVFLSHVVQSLRLWLTPAGGTFQTSLLFNDFDVSSVFIPVIRKIFNRSLITRHTSVCRFVSSRAAKASSRLAETQSMRKGARSLFRSHKDMLVHRNGRLSAWTTPLSKSSVHIHKEAPRDFLSVPVVPCLTSSSVPSPSFRSTFVKRGEHCYQQCNKSSSRSASDISRKPATRFIGVCDAERAYFNRYLFAARQPRVEMNAFQRRSGARKGGQGDSQRESKRRKEKEGEGVVGDRERGGNSGEEMGKERGEKEGKKAEEKCPGGKKEAKERRRRKVAATKLK</sequence>
<name>A0AA40GAF3_9HYME</name>
<feature type="compositionally biased region" description="Basic residues" evidence="1">
    <location>
        <begin position="272"/>
        <end position="283"/>
    </location>
</feature>
<dbReference type="Proteomes" id="UP001177670">
    <property type="component" value="Unassembled WGS sequence"/>
</dbReference>
<dbReference type="AlphaFoldDB" id="A0AA40GAF3"/>
<accession>A0AA40GAF3</accession>
<gene>
    <name evidence="2" type="ORF">K0M31_011896</name>
</gene>
<feature type="non-terminal residue" evidence="2">
    <location>
        <position position="1"/>
    </location>
</feature>
<proteinExistence type="predicted"/>
<comment type="caution">
    <text evidence="2">The sequence shown here is derived from an EMBL/GenBank/DDBJ whole genome shotgun (WGS) entry which is preliminary data.</text>
</comment>